<keyword evidence="8" id="KW-0966">Cell projection</keyword>
<dbReference type="InterPro" id="IPR010809">
    <property type="entry name" value="FliD_C"/>
</dbReference>
<dbReference type="PANTHER" id="PTHR30288">
    <property type="entry name" value="FLAGELLAR CAP/ASSEMBLY PROTEIN FLID"/>
    <property type="match status" value="1"/>
</dbReference>
<evidence type="ECO:0000259" key="7">
    <source>
        <dbReference type="Pfam" id="PF07195"/>
    </source>
</evidence>
<proteinExistence type="inferred from homology"/>
<protein>
    <recommendedName>
        <fullName evidence="5">Flagellar hook-associated protein 2</fullName>
        <shortName evidence="5">HAP2</shortName>
    </recommendedName>
    <alternativeName>
        <fullName evidence="5">Flagellar cap protein</fullName>
    </alternativeName>
</protein>
<dbReference type="GO" id="GO:0071973">
    <property type="term" value="P:bacterial-type flagellum-dependent cell motility"/>
    <property type="evidence" value="ECO:0007669"/>
    <property type="project" value="TreeGrafter"/>
</dbReference>
<evidence type="ECO:0000256" key="2">
    <source>
        <dbReference type="ARBA" id="ARBA00011255"/>
    </source>
</evidence>
<name>A0A316FNB8_9GAMM</name>
<dbReference type="GO" id="GO:0005576">
    <property type="term" value="C:extracellular region"/>
    <property type="evidence" value="ECO:0007669"/>
    <property type="project" value="UniProtKB-SubCell"/>
</dbReference>
<keyword evidence="8" id="KW-0969">Cilium</keyword>
<gene>
    <name evidence="8" type="ORF">C8D97_10885</name>
</gene>
<dbReference type="AlphaFoldDB" id="A0A316FNB8"/>
<reference evidence="8 9" key="1">
    <citation type="submission" date="2018-05" db="EMBL/GenBank/DDBJ databases">
        <title>Genomic Encyclopedia of Type Strains, Phase IV (KMG-IV): sequencing the most valuable type-strain genomes for metagenomic binning, comparative biology and taxonomic classification.</title>
        <authorList>
            <person name="Goeker M."/>
        </authorList>
    </citation>
    <scope>NUCLEOTIDE SEQUENCE [LARGE SCALE GENOMIC DNA]</scope>
    <source>
        <strain evidence="8 9">DSM 25350</strain>
    </source>
</reference>
<dbReference type="Pfam" id="PF07195">
    <property type="entry name" value="FliD_C"/>
    <property type="match status" value="1"/>
</dbReference>
<dbReference type="EMBL" id="QGGU01000008">
    <property type="protein sequence ID" value="PWK49176.1"/>
    <property type="molecule type" value="Genomic_DNA"/>
</dbReference>
<evidence type="ECO:0000256" key="4">
    <source>
        <dbReference type="ARBA" id="ARBA00023143"/>
    </source>
</evidence>
<dbReference type="Pfam" id="PF07196">
    <property type="entry name" value="Flagellin_IN"/>
    <property type="match status" value="1"/>
</dbReference>
<evidence type="ECO:0000259" key="6">
    <source>
        <dbReference type="Pfam" id="PF02465"/>
    </source>
</evidence>
<dbReference type="GO" id="GO:0009421">
    <property type="term" value="C:bacterial-type flagellum filament cap"/>
    <property type="evidence" value="ECO:0007669"/>
    <property type="project" value="InterPro"/>
</dbReference>
<keyword evidence="8" id="KW-0282">Flagellum</keyword>
<sequence length="447" mass="47066">MGLITSAGIGSGIDVESIISAMLKAERAPLESSLNRQESKASTTLSALGSLKSSLSSLTDALENLGSSDKFQINEFTSSDEEAITGSANSSASSGTFSVLVDTLAQGSELQSGAFTSSSDTVGSGTLTLTAGSDTFDVTIDAADTLSDIRSKINNAADNFGVNVNLINTGTQTYLVFDSDVTGTGNTLSVTNDNASLDSISTNLVTNQPAGDATIFVDNIQITNSTNTFTDTIQDITFTATKETATAVDVTISKDIETVKENIQTFVDSYNSFISTANSLGKSSELATGDLAGDSTLRMIVSRVRNVVGNSVSGITSGFDTLSSIGIKTLDTGDLNFDTVEFDKISDDAFSDLSELFAGSNGIATQLSDTVEPYTQLNGIINLREQSLNQQLDRIEDKRLNLDYRLEQLEIQLRSKFGAMDALVSQFNFTGNYLAQQLAALPGASKS</sequence>
<dbReference type="InterPro" id="IPR003481">
    <property type="entry name" value="FliD_N"/>
</dbReference>
<keyword evidence="3" id="KW-0175">Coiled coil</keyword>
<keyword evidence="9" id="KW-1185">Reference proteome</keyword>
<dbReference type="OrthoDB" id="5980200at2"/>
<feature type="domain" description="Flagellar hook-associated protein 2 C-terminal" evidence="7">
    <location>
        <begin position="210"/>
        <end position="428"/>
    </location>
</feature>
<comment type="similarity">
    <text evidence="1 5">Belongs to the FliD family.</text>
</comment>
<organism evidence="8 9">
    <name type="scientific">Pleionea mediterranea</name>
    <dbReference type="NCBI Taxonomy" id="523701"/>
    <lineage>
        <taxon>Bacteria</taxon>
        <taxon>Pseudomonadati</taxon>
        <taxon>Pseudomonadota</taxon>
        <taxon>Gammaproteobacteria</taxon>
        <taxon>Oceanospirillales</taxon>
        <taxon>Pleioneaceae</taxon>
        <taxon>Pleionea</taxon>
    </lineage>
</organism>
<evidence type="ECO:0000313" key="9">
    <source>
        <dbReference type="Proteomes" id="UP000245790"/>
    </source>
</evidence>
<keyword evidence="4 5" id="KW-0975">Bacterial flagellum</keyword>
<dbReference type="GO" id="GO:0007155">
    <property type="term" value="P:cell adhesion"/>
    <property type="evidence" value="ECO:0007669"/>
    <property type="project" value="InterPro"/>
</dbReference>
<dbReference type="Proteomes" id="UP000245790">
    <property type="component" value="Unassembled WGS sequence"/>
</dbReference>
<evidence type="ECO:0000313" key="8">
    <source>
        <dbReference type="EMBL" id="PWK49176.1"/>
    </source>
</evidence>
<comment type="function">
    <text evidence="5">Required for morphogenesis and for the elongation of the flagellar filament by facilitating polymerization of the flagellin monomers at the tip of growing filament. Forms a capping structure, which prevents flagellin subunits (transported through the central channel of the flagellum) from leaking out without polymerization at the distal end.</text>
</comment>
<comment type="subcellular location">
    <subcellularLocation>
        <location evidence="5">Secreted</location>
    </subcellularLocation>
    <subcellularLocation>
        <location evidence="5">Bacterial flagellum</location>
    </subcellularLocation>
</comment>
<evidence type="ECO:0000256" key="3">
    <source>
        <dbReference type="ARBA" id="ARBA00023054"/>
    </source>
</evidence>
<comment type="caution">
    <text evidence="8">The sequence shown here is derived from an EMBL/GenBank/DDBJ whole genome shotgun (WGS) entry which is preliminary data.</text>
</comment>
<evidence type="ECO:0000256" key="5">
    <source>
        <dbReference type="RuleBase" id="RU362066"/>
    </source>
</evidence>
<dbReference type="InterPro" id="IPR040026">
    <property type="entry name" value="FliD"/>
</dbReference>
<feature type="domain" description="Flagellar hook-associated protein 2 N-terminal" evidence="6">
    <location>
        <begin position="11"/>
        <end position="107"/>
    </location>
</feature>
<keyword evidence="5" id="KW-0964">Secreted</keyword>
<dbReference type="InterPro" id="IPR010810">
    <property type="entry name" value="Flagellin_hook_IN_motif"/>
</dbReference>
<dbReference type="Pfam" id="PF02465">
    <property type="entry name" value="FliD_N"/>
    <property type="match status" value="1"/>
</dbReference>
<dbReference type="GO" id="GO:0009424">
    <property type="term" value="C:bacterial-type flagellum hook"/>
    <property type="evidence" value="ECO:0007669"/>
    <property type="project" value="UniProtKB-UniRule"/>
</dbReference>
<dbReference type="PANTHER" id="PTHR30288:SF0">
    <property type="entry name" value="FLAGELLAR HOOK-ASSOCIATED PROTEIN 2"/>
    <property type="match status" value="1"/>
</dbReference>
<evidence type="ECO:0000256" key="1">
    <source>
        <dbReference type="ARBA" id="ARBA00009764"/>
    </source>
</evidence>
<dbReference type="RefSeq" id="WP_109763977.1">
    <property type="nucleotide sequence ID" value="NZ_QGGU01000008.1"/>
</dbReference>
<accession>A0A316FNB8</accession>
<comment type="subunit">
    <text evidence="2 5">Homopentamer.</text>
</comment>